<feature type="transmembrane region" description="Helical" evidence="13">
    <location>
        <begin position="56"/>
        <end position="76"/>
    </location>
</feature>
<dbReference type="AlphaFoldDB" id="A0A0P9KIN0"/>
<keyword evidence="8 13" id="KW-0443">Lipid metabolism</keyword>
<dbReference type="EMBL" id="LJPX01000600">
    <property type="protein sequence ID" value="KPW65104.1"/>
    <property type="molecule type" value="Genomic_DNA"/>
</dbReference>
<sequence length="497" mass="55806">MPVQLWSVKRSRRGALFHMDYHDPYFFGYVLGFIHLLGTVAAIHALLTVRTSQGAIAWAMPLLFIPYFTLLPYMIFGRSSFDAYIKARRDANKEMRAAIGNLNWRPWIEEAVAARRSDAYAALRAMPKLGNMPALANNNVRLLINGEETFGAIFQAIREAKQTILVQFFIIHDDRLGRELQTLLLEKAAEGVAIFVLYDRIGSHALPGSYIDKLREGGVQIKAFATRGGWLNRFQINFRNHRKIVVVDGLKGYMGGHNVGDEYMGLKPPLAPWRDTHVETIGPVVACLQESFAEDWFWATRELPPLSLPEAFPEDGVLCQLLTTGPADAQETCSLFFVEAIHAAEERVWITSPYFVPDEAVSAALALAVLRGVDVRLLLPSRPDHYVVYAASSLYAFEAVRAGVRVFRYEPGFLHQKVVLVDNDITAIGSANLDNRSFRLNFELMLLTVDSEFSNQVEAMLTADFAAAREISLQDSHDTRRLHQLGMRVARLISPIL</sequence>
<evidence type="ECO:0000259" key="14">
    <source>
        <dbReference type="PROSITE" id="PS50035"/>
    </source>
</evidence>
<dbReference type="PANTHER" id="PTHR21248">
    <property type="entry name" value="CARDIOLIPIN SYNTHASE"/>
    <property type="match status" value="1"/>
</dbReference>
<dbReference type="CDD" id="cd09155">
    <property type="entry name" value="PLDc_PaCLS_like_1"/>
    <property type="match status" value="1"/>
</dbReference>
<comment type="similarity">
    <text evidence="13">Belongs to the phospholipase D family. Cardiolipin synthase subfamily. ClsA sub-subfamily.</text>
</comment>
<name>A0A0P9KIN0_PSECA</name>
<keyword evidence="9 13" id="KW-0472">Membrane</keyword>
<dbReference type="PATRIC" id="fig|86840.3.peg.3882"/>
<dbReference type="InterPro" id="IPR027379">
    <property type="entry name" value="CLS_N"/>
</dbReference>
<feature type="domain" description="PLD phosphodiesterase" evidence="14">
    <location>
        <begin position="236"/>
        <end position="263"/>
    </location>
</feature>
<evidence type="ECO:0000256" key="7">
    <source>
        <dbReference type="ARBA" id="ARBA00022989"/>
    </source>
</evidence>
<evidence type="ECO:0000256" key="6">
    <source>
        <dbReference type="ARBA" id="ARBA00022737"/>
    </source>
</evidence>
<keyword evidence="2 13" id="KW-1003">Cell membrane</keyword>
<proteinExistence type="inferred from homology"/>
<dbReference type="PROSITE" id="PS50035">
    <property type="entry name" value="PLD"/>
    <property type="match status" value="2"/>
</dbReference>
<dbReference type="NCBIfam" id="TIGR04265">
    <property type="entry name" value="bac_cardiolipin"/>
    <property type="match status" value="1"/>
</dbReference>
<feature type="active site" evidence="13">
    <location>
        <position position="417"/>
    </location>
</feature>
<evidence type="ECO:0000256" key="4">
    <source>
        <dbReference type="ARBA" id="ARBA00022679"/>
    </source>
</evidence>
<dbReference type="EC" id="2.7.8.-" evidence="13"/>
<feature type="active site" evidence="13">
    <location>
        <position position="415"/>
    </location>
</feature>
<evidence type="ECO:0000313" key="15">
    <source>
        <dbReference type="EMBL" id="KPW65104.1"/>
    </source>
</evidence>
<feature type="domain" description="PLD phosphodiesterase" evidence="14">
    <location>
        <begin position="410"/>
        <end position="437"/>
    </location>
</feature>
<dbReference type="GO" id="GO:0008808">
    <property type="term" value="F:cardiolipin synthase activity"/>
    <property type="evidence" value="ECO:0007669"/>
    <property type="project" value="UniProtKB-UniRule"/>
</dbReference>
<dbReference type="InterPro" id="IPR025202">
    <property type="entry name" value="PLD-like_dom"/>
</dbReference>
<comment type="function">
    <text evidence="12 13">Catalyzes the reversible phosphatidyl group transfer from one phosphatidylglycerol molecule to another to form cardiolipin (CL) (diphosphatidylglycerol) and glycerol.</text>
</comment>
<evidence type="ECO:0000256" key="13">
    <source>
        <dbReference type="HAMAP-Rule" id="MF_00190"/>
    </source>
</evidence>
<dbReference type="Pfam" id="PF13091">
    <property type="entry name" value="PLDc_2"/>
    <property type="match status" value="2"/>
</dbReference>
<organism evidence="15 16">
    <name type="scientific">Pseudomonas cannabina</name>
    <dbReference type="NCBI Taxonomy" id="86840"/>
    <lineage>
        <taxon>Bacteria</taxon>
        <taxon>Pseudomonadati</taxon>
        <taxon>Pseudomonadota</taxon>
        <taxon>Gammaproteobacteria</taxon>
        <taxon>Pseudomonadales</taxon>
        <taxon>Pseudomonadaceae</taxon>
        <taxon>Pseudomonas</taxon>
    </lineage>
</organism>
<keyword evidence="6" id="KW-0677">Repeat</keyword>
<dbReference type="InterPro" id="IPR022924">
    <property type="entry name" value="Cardiolipin_synthase"/>
</dbReference>
<dbReference type="SUPFAM" id="SSF56024">
    <property type="entry name" value="Phospholipase D/nuclease"/>
    <property type="match status" value="2"/>
</dbReference>
<feature type="transmembrane region" description="Helical" evidence="13">
    <location>
        <begin position="26"/>
        <end position="49"/>
    </location>
</feature>
<keyword evidence="11 13" id="KW-1208">Phospholipid metabolism</keyword>
<gene>
    <name evidence="13" type="primary">clsA</name>
    <name evidence="15" type="ORF">ALO81_04898</name>
</gene>
<dbReference type="InterPro" id="IPR030840">
    <property type="entry name" value="CL_synthase_A"/>
</dbReference>
<dbReference type="GO" id="GO:0005886">
    <property type="term" value="C:plasma membrane"/>
    <property type="evidence" value="ECO:0007669"/>
    <property type="project" value="UniProtKB-SubCell"/>
</dbReference>
<evidence type="ECO:0000256" key="3">
    <source>
        <dbReference type="ARBA" id="ARBA00022516"/>
    </source>
</evidence>
<feature type="active site" evidence="13">
    <location>
        <position position="243"/>
    </location>
</feature>
<keyword evidence="3 13" id="KW-0444">Lipid biosynthesis</keyword>
<dbReference type="HAMAP" id="MF_00190">
    <property type="entry name" value="Cardiolipin_synth_ClsA"/>
    <property type="match status" value="1"/>
</dbReference>
<evidence type="ECO:0000256" key="8">
    <source>
        <dbReference type="ARBA" id="ARBA00023098"/>
    </source>
</evidence>
<evidence type="ECO:0000313" key="16">
    <source>
        <dbReference type="Proteomes" id="UP000050564"/>
    </source>
</evidence>
<reference evidence="15 16" key="1">
    <citation type="submission" date="2015-09" db="EMBL/GenBank/DDBJ databases">
        <title>Genome announcement of multiple Pseudomonas syringae strains.</title>
        <authorList>
            <person name="Thakur S."/>
            <person name="Wang P.W."/>
            <person name="Gong Y."/>
            <person name="Weir B.S."/>
            <person name="Guttman D.S."/>
        </authorList>
    </citation>
    <scope>NUCLEOTIDE SEQUENCE [LARGE SCALE GENOMIC DNA]</scope>
    <source>
        <strain evidence="15 16">ICMP2823</strain>
    </source>
</reference>
<dbReference type="FunFam" id="3.30.870.10:FF:000021">
    <property type="entry name" value="Cardiolipin synthase"/>
    <property type="match status" value="1"/>
</dbReference>
<comment type="catalytic activity">
    <reaction evidence="13">
        <text>2 a 1,2-diacyl-sn-glycero-3-phospho-(1'-sn-glycerol) = a cardiolipin + glycerol</text>
        <dbReference type="Rhea" id="RHEA:31451"/>
        <dbReference type="ChEBI" id="CHEBI:17754"/>
        <dbReference type="ChEBI" id="CHEBI:62237"/>
        <dbReference type="ChEBI" id="CHEBI:64716"/>
    </reaction>
</comment>
<evidence type="ECO:0000256" key="5">
    <source>
        <dbReference type="ARBA" id="ARBA00022692"/>
    </source>
</evidence>
<accession>A0A0P9KIN0</accession>
<dbReference type="FunFam" id="3.30.870.10:FF:000014">
    <property type="entry name" value="Cardiolipin synthase"/>
    <property type="match status" value="1"/>
</dbReference>
<keyword evidence="4 13" id="KW-0808">Transferase</keyword>
<protein>
    <recommendedName>
        <fullName evidence="13">Cardiolipin synthase A</fullName>
        <shortName evidence="13">CL synthase</shortName>
        <ecNumber evidence="13">2.7.8.-</ecNumber>
    </recommendedName>
</protein>
<dbReference type="Gene3D" id="3.30.870.10">
    <property type="entry name" value="Endonuclease Chain A"/>
    <property type="match status" value="2"/>
</dbReference>
<dbReference type="InterPro" id="IPR001736">
    <property type="entry name" value="PLipase_D/transphosphatidylase"/>
</dbReference>
<evidence type="ECO:0000256" key="10">
    <source>
        <dbReference type="ARBA" id="ARBA00023209"/>
    </source>
</evidence>
<evidence type="ECO:0000256" key="11">
    <source>
        <dbReference type="ARBA" id="ARBA00023264"/>
    </source>
</evidence>
<evidence type="ECO:0000256" key="9">
    <source>
        <dbReference type="ARBA" id="ARBA00023136"/>
    </source>
</evidence>
<feature type="active site" evidence="13">
    <location>
        <position position="241"/>
    </location>
</feature>
<keyword evidence="10 13" id="KW-0594">Phospholipid biosynthesis</keyword>
<dbReference type="GO" id="GO:0032049">
    <property type="term" value="P:cardiolipin biosynthetic process"/>
    <property type="evidence" value="ECO:0007669"/>
    <property type="project" value="UniProtKB-UniRule"/>
</dbReference>
<comment type="subcellular location">
    <subcellularLocation>
        <location evidence="1 13">Cell membrane</location>
        <topology evidence="1 13">Multi-pass membrane protein</topology>
    </subcellularLocation>
</comment>
<dbReference type="Proteomes" id="UP000050564">
    <property type="component" value="Unassembled WGS sequence"/>
</dbReference>
<evidence type="ECO:0000256" key="2">
    <source>
        <dbReference type="ARBA" id="ARBA00022475"/>
    </source>
</evidence>
<evidence type="ECO:0000256" key="1">
    <source>
        <dbReference type="ARBA" id="ARBA00004651"/>
    </source>
</evidence>
<feature type="active site" evidence="13">
    <location>
        <position position="422"/>
    </location>
</feature>
<dbReference type="SMART" id="SM00155">
    <property type="entry name" value="PLDc"/>
    <property type="match status" value="2"/>
</dbReference>
<feature type="active site" evidence="13">
    <location>
        <position position="248"/>
    </location>
</feature>
<comment type="caution">
    <text evidence="15">The sequence shown here is derived from an EMBL/GenBank/DDBJ whole genome shotgun (WGS) entry which is preliminary data.</text>
</comment>
<evidence type="ECO:0000256" key="12">
    <source>
        <dbReference type="ARBA" id="ARBA00057569"/>
    </source>
</evidence>
<dbReference type="PANTHER" id="PTHR21248:SF22">
    <property type="entry name" value="PHOSPHOLIPASE D"/>
    <property type="match status" value="1"/>
</dbReference>
<dbReference type="Pfam" id="PF13396">
    <property type="entry name" value="PLDc_N"/>
    <property type="match status" value="1"/>
</dbReference>
<keyword evidence="7 13" id="KW-1133">Transmembrane helix</keyword>
<keyword evidence="5 13" id="KW-0812">Transmembrane</keyword>